<dbReference type="EMBL" id="KZ826390">
    <property type="protein sequence ID" value="PYI02686.1"/>
    <property type="molecule type" value="Genomic_DNA"/>
</dbReference>
<keyword evidence="3 6" id="KW-1133">Transmembrane helix</keyword>
<feature type="region of interest" description="Disordered" evidence="5">
    <location>
        <begin position="38"/>
        <end position="61"/>
    </location>
</feature>
<dbReference type="GO" id="GO:0046873">
    <property type="term" value="F:metal ion transmembrane transporter activity"/>
    <property type="evidence" value="ECO:0007669"/>
    <property type="project" value="InterPro"/>
</dbReference>
<feature type="compositionally biased region" description="Basic and acidic residues" evidence="5">
    <location>
        <begin position="448"/>
        <end position="457"/>
    </location>
</feature>
<feature type="transmembrane region" description="Helical" evidence="6">
    <location>
        <begin position="957"/>
        <end position="978"/>
    </location>
</feature>
<feature type="compositionally biased region" description="Pro residues" evidence="5">
    <location>
        <begin position="991"/>
        <end position="1000"/>
    </location>
</feature>
<feature type="region of interest" description="Disordered" evidence="5">
    <location>
        <begin position="425"/>
        <end position="512"/>
    </location>
</feature>
<feature type="region of interest" description="Disordered" evidence="5">
    <location>
        <begin position="989"/>
        <end position="1024"/>
    </location>
</feature>
<dbReference type="GO" id="GO:0016020">
    <property type="term" value="C:membrane"/>
    <property type="evidence" value="ECO:0007669"/>
    <property type="project" value="UniProtKB-SubCell"/>
</dbReference>
<accession>A0A319DY31</accession>
<dbReference type="Gene3D" id="1.20.58.340">
    <property type="entry name" value="Magnesium transport protein CorA, transmembrane region"/>
    <property type="match status" value="1"/>
</dbReference>
<feature type="transmembrane region" description="Helical" evidence="6">
    <location>
        <begin position="921"/>
        <end position="945"/>
    </location>
</feature>
<keyword evidence="4 6" id="KW-0472">Membrane</keyword>
<evidence type="ECO:0000256" key="1">
    <source>
        <dbReference type="ARBA" id="ARBA00004141"/>
    </source>
</evidence>
<dbReference type="Proteomes" id="UP000248423">
    <property type="component" value="Unassembled WGS sequence"/>
</dbReference>
<evidence type="ECO:0000256" key="4">
    <source>
        <dbReference type="ARBA" id="ARBA00023136"/>
    </source>
</evidence>
<dbReference type="OrthoDB" id="5430750at2759"/>
<comment type="subcellular location">
    <subcellularLocation>
        <location evidence="1">Membrane</location>
        <topology evidence="1">Multi-pass membrane protein</topology>
    </subcellularLocation>
</comment>
<keyword evidence="8" id="KW-1185">Reference proteome</keyword>
<evidence type="ECO:0000313" key="7">
    <source>
        <dbReference type="EMBL" id="PYI02686.1"/>
    </source>
</evidence>
<feature type="compositionally biased region" description="Polar residues" evidence="5">
    <location>
        <begin position="483"/>
        <end position="492"/>
    </location>
</feature>
<keyword evidence="2 6" id="KW-0812">Transmembrane</keyword>
<feature type="compositionally biased region" description="Pro residues" evidence="5">
    <location>
        <begin position="1010"/>
        <end position="1024"/>
    </location>
</feature>
<feature type="compositionally biased region" description="Acidic residues" evidence="5">
    <location>
        <begin position="51"/>
        <end position="61"/>
    </location>
</feature>
<sequence>MIRESPFHSLQDGPKKNFPQIPERKFYSEQNHVEAVSARRVRRGLVSSDNSSDDGEDYEVDLDSDADSFAMDEEDGDGFMFEADHSDPVASSSATATTLSIPAGSFLKHEVLQIASSKYLTCRDNGASRFSGDLVRISGQGSPLFRWLHMNPDRLNFSEFSKVATGLPNLTDAERDDISTFLMRVETKYERPIRTVSGHNGWYMEPVLATRSKGQPHFPAVDGVSASESDYLFCCLPYFRLEQRSSTVTPEGAHIHPSQPLMQSQHPSIDRQRDLQQVVCHLPGIPQGHCYHIAALWCVIVGDKYILTCSKHLSIEHILADSITIQHSPSPSPLATETSTMPPALQLVHESRLWLLPIDQCDTWFKLTCQLSDITLDLEENFLLRWKGRIVGPPQWPRIVARARQLPTRIHLIPRKHAKEMDAGDDLFNSLAPSPEALSSVEVTTDEPTVKPEDRRLNRSPSHGPDGMGSSEHKGDMLLTDSKYGSKSSPKSLTDPRNELPSYRQGLPPLRKETNPLFNPKQFYALLWVAVSPGQAARGTISKKGKREDKECAQEDIKAHIDSYMQKLHEYMQVNNNKKAQTAYQHTAEKSREDLNRTLTGLQRAAFDSEQARSLQARLASIAESVFEVFLPIKWQSAIVSRYWGAAIVALTVRFPSPGTHVASMLKFFRLMKGVSPKQRQPMNRTLNTLDRISALGRKLQAQLSSGKGPDPTQTDIPREFVRAWYHALLCMLYWSPRDMEPAYKQSQACWKFLVLGRKKLLKRSDVRNVRELEAVLPTGLLIFMADSLVNDFTEQFPTTKVAYLEYFTELEFNVKENPLERTHRGKVTSFNDEIRIIQRHIDSQIRVLESLWDRLYPGKSGELPSQDPFYPDPQRTVLNQCFDTLKQKRVFFIELSTNAQLLIEKSTESIIENKDRQETAIFIFTIVTVIFLPLSTVTSYLGMNTSDIRNMDSKQWVFWAAAVPITLLIIILVRLWAGPAWPQPFTLPGLGPPGPIQRPRPPRPHRYPQHPPTPVPPNRFSPL</sequence>
<dbReference type="InterPro" id="IPR002523">
    <property type="entry name" value="MgTranspt_CorA/ZnTranspt_ZntB"/>
</dbReference>
<dbReference type="STRING" id="1448318.A0A319DY31"/>
<organism evidence="7 8">
    <name type="scientific">Aspergillus sclerotiicarbonarius (strain CBS 121057 / IBT 28362)</name>
    <dbReference type="NCBI Taxonomy" id="1448318"/>
    <lineage>
        <taxon>Eukaryota</taxon>
        <taxon>Fungi</taxon>
        <taxon>Dikarya</taxon>
        <taxon>Ascomycota</taxon>
        <taxon>Pezizomycotina</taxon>
        <taxon>Eurotiomycetes</taxon>
        <taxon>Eurotiomycetidae</taxon>
        <taxon>Eurotiales</taxon>
        <taxon>Aspergillaceae</taxon>
        <taxon>Aspergillus</taxon>
        <taxon>Aspergillus subgen. Circumdati</taxon>
    </lineage>
</organism>
<dbReference type="InterPro" id="IPR045863">
    <property type="entry name" value="CorA_TM1_TM2"/>
</dbReference>
<gene>
    <name evidence="7" type="ORF">BO78DRAFT_472434</name>
</gene>
<reference evidence="7 8" key="1">
    <citation type="submission" date="2018-02" db="EMBL/GenBank/DDBJ databases">
        <title>The genomes of Aspergillus section Nigri reveals drivers in fungal speciation.</title>
        <authorList>
            <consortium name="DOE Joint Genome Institute"/>
            <person name="Vesth T.C."/>
            <person name="Nybo J."/>
            <person name="Theobald S."/>
            <person name="Brandl J."/>
            <person name="Frisvad J.C."/>
            <person name="Nielsen K.F."/>
            <person name="Lyhne E.K."/>
            <person name="Kogle M.E."/>
            <person name="Kuo A."/>
            <person name="Riley R."/>
            <person name="Clum A."/>
            <person name="Nolan M."/>
            <person name="Lipzen A."/>
            <person name="Salamov A."/>
            <person name="Henrissat B."/>
            <person name="Wiebenga A."/>
            <person name="De vries R.P."/>
            <person name="Grigoriev I.V."/>
            <person name="Mortensen U.H."/>
            <person name="Andersen M.R."/>
            <person name="Baker S.E."/>
        </authorList>
    </citation>
    <scope>NUCLEOTIDE SEQUENCE [LARGE SCALE GENOMIC DNA]</scope>
    <source>
        <strain evidence="7 8">CBS 121057</strain>
    </source>
</reference>
<feature type="region of interest" description="Disordered" evidence="5">
    <location>
        <begin position="1"/>
        <end position="26"/>
    </location>
</feature>
<protein>
    <submittedName>
        <fullName evidence="7">Uncharacterized protein</fullName>
    </submittedName>
</protein>
<dbReference type="VEuPathDB" id="FungiDB:BO78DRAFT_472434"/>
<evidence type="ECO:0000313" key="8">
    <source>
        <dbReference type="Proteomes" id="UP000248423"/>
    </source>
</evidence>
<name>A0A319DY31_ASPSB</name>
<evidence type="ECO:0000256" key="5">
    <source>
        <dbReference type="SAM" id="MobiDB-lite"/>
    </source>
</evidence>
<evidence type="ECO:0000256" key="2">
    <source>
        <dbReference type="ARBA" id="ARBA00022692"/>
    </source>
</evidence>
<dbReference type="SUPFAM" id="SSF144083">
    <property type="entry name" value="Magnesium transport protein CorA, transmembrane region"/>
    <property type="match status" value="1"/>
</dbReference>
<evidence type="ECO:0000256" key="6">
    <source>
        <dbReference type="SAM" id="Phobius"/>
    </source>
</evidence>
<evidence type="ECO:0000256" key="3">
    <source>
        <dbReference type="ARBA" id="ARBA00022989"/>
    </source>
</evidence>
<proteinExistence type="predicted"/>
<dbReference type="AlphaFoldDB" id="A0A319DY31"/>
<dbReference type="Pfam" id="PF01544">
    <property type="entry name" value="CorA"/>
    <property type="match status" value="1"/>
</dbReference>